<reference evidence="1 2" key="1">
    <citation type="submission" date="2021-03" db="EMBL/GenBank/DDBJ databases">
        <title>Whole genome shotgun sequence of Actinoplanes toevensis NBRC 105298.</title>
        <authorList>
            <person name="Komaki H."/>
            <person name="Tamura T."/>
        </authorList>
    </citation>
    <scope>NUCLEOTIDE SEQUENCE [LARGE SCALE GENOMIC DNA]</scope>
    <source>
        <strain evidence="1 2">NBRC 105298</strain>
    </source>
</reference>
<comment type="caution">
    <text evidence="1">The sequence shown here is derived from an EMBL/GenBank/DDBJ whole genome shotgun (WGS) entry which is preliminary data.</text>
</comment>
<dbReference type="RefSeq" id="WP_213004779.1">
    <property type="nucleotide sequence ID" value="NZ_BOQN01000007.1"/>
</dbReference>
<dbReference type="Proteomes" id="UP000677082">
    <property type="component" value="Unassembled WGS sequence"/>
</dbReference>
<accession>A0A919T5L7</accession>
<proteinExistence type="predicted"/>
<dbReference type="EMBL" id="BOQN01000007">
    <property type="protein sequence ID" value="GIM88797.1"/>
    <property type="molecule type" value="Genomic_DNA"/>
</dbReference>
<protein>
    <submittedName>
        <fullName evidence="1">Uncharacterized protein</fullName>
    </submittedName>
</protein>
<evidence type="ECO:0000313" key="1">
    <source>
        <dbReference type="EMBL" id="GIM88797.1"/>
    </source>
</evidence>
<sequence>MTTATIPDLQGFETYFGLQVSDVGEDGSVIILGHHHNEPRRIVAALNRHAREFWGLANLVDDQNPGPGELADSLAETYAVARCGAACRDDQCGNCERVRAGQREWWITWDVAPGTPHSFPATVWRP</sequence>
<dbReference type="AlphaFoldDB" id="A0A919T5L7"/>
<gene>
    <name evidence="1" type="ORF">Ato02nite_005900</name>
</gene>
<evidence type="ECO:0000313" key="2">
    <source>
        <dbReference type="Proteomes" id="UP000677082"/>
    </source>
</evidence>
<organism evidence="1 2">
    <name type="scientific">Paractinoplanes toevensis</name>
    <dbReference type="NCBI Taxonomy" id="571911"/>
    <lineage>
        <taxon>Bacteria</taxon>
        <taxon>Bacillati</taxon>
        <taxon>Actinomycetota</taxon>
        <taxon>Actinomycetes</taxon>
        <taxon>Micromonosporales</taxon>
        <taxon>Micromonosporaceae</taxon>
        <taxon>Paractinoplanes</taxon>
    </lineage>
</organism>
<keyword evidence="2" id="KW-1185">Reference proteome</keyword>
<name>A0A919T5L7_9ACTN</name>